<dbReference type="AlphaFoldDB" id="A0A2P2MY72"/>
<accession>A0A2P2MY72</accession>
<protein>
    <submittedName>
        <fullName evidence="1">Uncharacterized protein</fullName>
    </submittedName>
</protein>
<name>A0A2P2MY72_RHIMU</name>
<dbReference type="EMBL" id="GGEC01054682">
    <property type="protein sequence ID" value="MBX35166.1"/>
    <property type="molecule type" value="Transcribed_RNA"/>
</dbReference>
<reference evidence="1" key="1">
    <citation type="submission" date="2018-02" db="EMBL/GenBank/DDBJ databases">
        <title>Rhizophora mucronata_Transcriptome.</title>
        <authorList>
            <person name="Meera S.P."/>
            <person name="Sreeshan A."/>
            <person name="Augustine A."/>
        </authorList>
    </citation>
    <scope>NUCLEOTIDE SEQUENCE</scope>
    <source>
        <tissue evidence="1">Leaf</tissue>
    </source>
</reference>
<sequence length="18" mass="2123">MKPICMRARGIKWMGWAS</sequence>
<organism evidence="1">
    <name type="scientific">Rhizophora mucronata</name>
    <name type="common">Asiatic mangrove</name>
    <dbReference type="NCBI Taxonomy" id="61149"/>
    <lineage>
        <taxon>Eukaryota</taxon>
        <taxon>Viridiplantae</taxon>
        <taxon>Streptophyta</taxon>
        <taxon>Embryophyta</taxon>
        <taxon>Tracheophyta</taxon>
        <taxon>Spermatophyta</taxon>
        <taxon>Magnoliopsida</taxon>
        <taxon>eudicotyledons</taxon>
        <taxon>Gunneridae</taxon>
        <taxon>Pentapetalae</taxon>
        <taxon>rosids</taxon>
        <taxon>fabids</taxon>
        <taxon>Malpighiales</taxon>
        <taxon>Rhizophoraceae</taxon>
        <taxon>Rhizophora</taxon>
    </lineage>
</organism>
<proteinExistence type="predicted"/>
<evidence type="ECO:0000313" key="1">
    <source>
        <dbReference type="EMBL" id="MBX35166.1"/>
    </source>
</evidence>